<gene>
    <name evidence="1" type="ORF">AA14337_0208</name>
</gene>
<accession>A0ABQ0PLM8</accession>
<evidence type="ECO:0000313" key="1">
    <source>
        <dbReference type="EMBL" id="GBQ75374.1"/>
    </source>
</evidence>
<sequence length="66" mass="7579">MGERLVRNEEVRGSIPLSSTTRLYNPLILFIKFPETVNFALQVYTSMLYAGHEHLLFQATLPRIAN</sequence>
<name>A0ABQ0PLM8_9PROT</name>
<proteinExistence type="predicted"/>
<dbReference type="Proteomes" id="UP001065047">
    <property type="component" value="Unassembled WGS sequence"/>
</dbReference>
<reference evidence="1" key="1">
    <citation type="submission" date="2013-04" db="EMBL/GenBank/DDBJ databases">
        <title>The genome sequencing project of 58 acetic acid bacteria.</title>
        <authorList>
            <person name="Okamoto-Kainuma A."/>
            <person name="Ishikawa M."/>
            <person name="Umino S."/>
            <person name="Koizumi Y."/>
            <person name="Shiwa Y."/>
            <person name="Yoshikawa H."/>
            <person name="Matsutani M."/>
            <person name="Matsushita K."/>
        </authorList>
    </citation>
    <scope>NUCLEOTIDE SEQUENCE</scope>
    <source>
        <strain evidence="1">DSM 14337</strain>
    </source>
</reference>
<protein>
    <submittedName>
        <fullName evidence="1">Uncharacterized protein</fullName>
    </submittedName>
</protein>
<keyword evidence="2" id="KW-1185">Reference proteome</keyword>
<organism evidence="1 2">
    <name type="scientific">Acetobacter malorum DSM 14337</name>
    <dbReference type="NCBI Taxonomy" id="1307910"/>
    <lineage>
        <taxon>Bacteria</taxon>
        <taxon>Pseudomonadati</taxon>
        <taxon>Pseudomonadota</taxon>
        <taxon>Alphaproteobacteria</taxon>
        <taxon>Acetobacterales</taxon>
        <taxon>Acetobacteraceae</taxon>
        <taxon>Acetobacter</taxon>
    </lineage>
</organism>
<dbReference type="EMBL" id="BAPF01000002">
    <property type="protein sequence ID" value="GBQ75374.1"/>
    <property type="molecule type" value="Genomic_DNA"/>
</dbReference>
<comment type="caution">
    <text evidence="1">The sequence shown here is derived from an EMBL/GenBank/DDBJ whole genome shotgun (WGS) entry which is preliminary data.</text>
</comment>
<evidence type="ECO:0000313" key="2">
    <source>
        <dbReference type="Proteomes" id="UP001065047"/>
    </source>
</evidence>